<evidence type="ECO:0000313" key="9">
    <source>
        <dbReference type="Proteomes" id="UP001138708"/>
    </source>
</evidence>
<organism evidence="6 9">
    <name type="scientific">Neoroseomonas oryzicola</name>
    <dbReference type="NCBI Taxonomy" id="535904"/>
    <lineage>
        <taxon>Bacteria</taxon>
        <taxon>Pseudomonadati</taxon>
        <taxon>Pseudomonadota</taxon>
        <taxon>Alphaproteobacteria</taxon>
        <taxon>Acetobacterales</taxon>
        <taxon>Acetobacteraceae</taxon>
        <taxon>Neoroseomonas</taxon>
    </lineage>
</organism>
<feature type="region of interest" description="Disordered" evidence="4">
    <location>
        <begin position="543"/>
        <end position="566"/>
    </location>
</feature>
<feature type="repeat" description="TPR" evidence="3">
    <location>
        <begin position="475"/>
        <end position="508"/>
    </location>
</feature>
<dbReference type="PANTHER" id="PTHR45586:SF1">
    <property type="entry name" value="LIPOPOLYSACCHARIDE ASSEMBLY PROTEIN B"/>
    <property type="match status" value="1"/>
</dbReference>
<gene>
    <name evidence="7" type="ORF">GWK15_22960</name>
    <name evidence="6" type="ORF">GXW75_16985</name>
</gene>
<evidence type="ECO:0000256" key="1">
    <source>
        <dbReference type="ARBA" id="ARBA00022737"/>
    </source>
</evidence>
<dbReference type="PROSITE" id="PS51257">
    <property type="entry name" value="PROKAR_LIPOPROTEIN"/>
    <property type="match status" value="1"/>
</dbReference>
<sequence length="566" mass="61385">MTRPFPPFRQAFLAVALLSACAAADGGAGGEAGFAPSPSNAFGAYLAGRFATSESDTRTAAESLLAALRADPDQPEVVQRAFIATLLDGRSEAVRLARRLPDNPLASMLIAGTDAQAGRWDRAEQRIRTLPRQGAAQLLQPMLLAWTLHGKGQTDAAVALLRPLSESGRLRSLYALHAALICDLANRPREAERFVRIAIGDSQPPNLRMVQISAGILARGGREDEANRLIDSIARGQDEIALATGDAARRDMLTNRAVASPVEGMAEAHLALAGALRGQGAAEFSLALTRLALRLRPGFSPALLMAADALTDERQYVAALAEVDQIRADDPLAGLAGLRRAQLLDRLDRPEEAIAAFRGVAAAYPGAAQPYVRLGDMMRARGRWADAVAAYDDAIRRVPSPNASSWPLFYARGIALERSGNWPAAETDFRRALELSPEQPYVLNYLGYTWVERGEHIVEARRMLERAVALRPQDGNIADSLGWALFKLGDIPGAIRWLERAVELEPRNSVVNDHLGDVYWVAGRQREAQFQWRRALALGPEGDEGPKIEAKIRNGLPANPVAENRR</sequence>
<evidence type="ECO:0000313" key="8">
    <source>
        <dbReference type="Proteomes" id="UP000746741"/>
    </source>
</evidence>
<dbReference type="PANTHER" id="PTHR45586">
    <property type="entry name" value="TPR REPEAT-CONTAINING PROTEIN PA4667"/>
    <property type="match status" value="1"/>
</dbReference>
<protein>
    <submittedName>
        <fullName evidence="6">Tetratricopeptide repeat protein</fullName>
    </submittedName>
</protein>
<keyword evidence="5" id="KW-0732">Signal</keyword>
<dbReference type="Pfam" id="PF13429">
    <property type="entry name" value="TPR_15"/>
    <property type="match status" value="1"/>
</dbReference>
<feature type="signal peptide" evidence="5">
    <location>
        <begin position="1"/>
        <end position="24"/>
    </location>
</feature>
<dbReference type="EMBL" id="JAAVUP010000014">
    <property type="protein sequence ID" value="NKE19835.1"/>
    <property type="molecule type" value="Genomic_DNA"/>
</dbReference>
<feature type="repeat" description="TPR" evidence="3">
    <location>
        <begin position="368"/>
        <end position="401"/>
    </location>
</feature>
<dbReference type="Gene3D" id="1.25.40.10">
    <property type="entry name" value="Tetratricopeptide repeat domain"/>
    <property type="match status" value="2"/>
</dbReference>
<keyword evidence="1" id="KW-0677">Repeat</keyword>
<accession>A0A9X9WKU5</accession>
<evidence type="ECO:0000256" key="4">
    <source>
        <dbReference type="SAM" id="MobiDB-lite"/>
    </source>
</evidence>
<reference evidence="6" key="3">
    <citation type="journal article" date="2021" name="Syst. Appl. Microbiol.">
        <title>Roseomonas hellenica sp. nov., isolated from roots of wild-growing Alkanna tinctoria.</title>
        <authorList>
            <person name="Rat A."/>
            <person name="Naranjo H.D."/>
            <person name="Lebbe L."/>
            <person name="Cnockaert M."/>
            <person name="Krigas N."/>
            <person name="Grigoriadou K."/>
            <person name="Maloupa E."/>
            <person name="Willems A."/>
        </authorList>
    </citation>
    <scope>NUCLEOTIDE SEQUENCE</scope>
    <source>
        <strain evidence="6">LMG 31161</strain>
    </source>
</reference>
<dbReference type="AlphaFoldDB" id="A0A9X9WKU5"/>
<proteinExistence type="predicted"/>
<reference evidence="7 8" key="2">
    <citation type="submission" date="2020-02" db="EMBL/GenBank/DDBJ databases">
        <authorList>
            <person name="Sun Q."/>
            <person name="Inoue M."/>
        </authorList>
    </citation>
    <scope>NUCLEOTIDE SEQUENCE [LARGE SCALE GENOMIC DNA]</scope>
    <source>
        <strain evidence="7 8">KCTC 22478</strain>
    </source>
</reference>
<comment type="caution">
    <text evidence="6">The sequence shown here is derived from an EMBL/GenBank/DDBJ whole genome shotgun (WGS) entry which is preliminary data.</text>
</comment>
<keyword evidence="8" id="KW-1185">Reference proteome</keyword>
<dbReference type="Pfam" id="PF13432">
    <property type="entry name" value="TPR_16"/>
    <property type="match status" value="1"/>
</dbReference>
<dbReference type="Proteomes" id="UP000746741">
    <property type="component" value="Unassembled WGS sequence"/>
</dbReference>
<dbReference type="InterPro" id="IPR019734">
    <property type="entry name" value="TPR_rpt"/>
</dbReference>
<keyword evidence="2 3" id="KW-0802">TPR repeat</keyword>
<dbReference type="RefSeq" id="WP_168043744.1">
    <property type="nucleotide sequence ID" value="NZ_JAAEDK010000041.1"/>
</dbReference>
<dbReference type="InterPro" id="IPR051012">
    <property type="entry name" value="CellSynth/LPSAsmb/PSIAsmb"/>
</dbReference>
<feature type="repeat" description="TPR" evidence="3">
    <location>
        <begin position="406"/>
        <end position="439"/>
    </location>
</feature>
<evidence type="ECO:0000256" key="3">
    <source>
        <dbReference type="PROSITE-ProRule" id="PRU00339"/>
    </source>
</evidence>
<dbReference type="PROSITE" id="PS50005">
    <property type="entry name" value="TPR"/>
    <property type="match status" value="3"/>
</dbReference>
<reference evidence="6" key="1">
    <citation type="submission" date="2020-01" db="EMBL/GenBank/DDBJ databases">
        <authorList>
            <person name="Rat A."/>
        </authorList>
    </citation>
    <scope>NUCLEOTIDE SEQUENCE</scope>
    <source>
        <strain evidence="6">LMG 31161</strain>
    </source>
</reference>
<dbReference type="InterPro" id="IPR011990">
    <property type="entry name" value="TPR-like_helical_dom_sf"/>
</dbReference>
<name>A0A9X9WKU5_9PROT</name>
<dbReference type="Proteomes" id="UP001138708">
    <property type="component" value="Unassembled WGS sequence"/>
</dbReference>
<evidence type="ECO:0000313" key="7">
    <source>
        <dbReference type="EMBL" id="NKE19835.1"/>
    </source>
</evidence>
<dbReference type="SMART" id="SM00028">
    <property type="entry name" value="TPR"/>
    <property type="match status" value="6"/>
</dbReference>
<feature type="chain" id="PRO_5040927201" evidence="5">
    <location>
        <begin position="25"/>
        <end position="566"/>
    </location>
</feature>
<dbReference type="EMBL" id="JAAEDK010000041">
    <property type="protein sequence ID" value="MBR0660955.1"/>
    <property type="molecule type" value="Genomic_DNA"/>
</dbReference>
<evidence type="ECO:0000313" key="6">
    <source>
        <dbReference type="EMBL" id="MBR0660955.1"/>
    </source>
</evidence>
<dbReference type="SUPFAM" id="SSF48452">
    <property type="entry name" value="TPR-like"/>
    <property type="match status" value="2"/>
</dbReference>
<evidence type="ECO:0000256" key="2">
    <source>
        <dbReference type="ARBA" id="ARBA00022803"/>
    </source>
</evidence>
<evidence type="ECO:0000256" key="5">
    <source>
        <dbReference type="SAM" id="SignalP"/>
    </source>
</evidence>